<feature type="domain" description="UspA" evidence="3">
    <location>
        <begin position="5"/>
        <end position="145"/>
    </location>
</feature>
<dbReference type="PANTHER" id="PTHR46268">
    <property type="entry name" value="STRESS RESPONSE PROTEIN NHAX"/>
    <property type="match status" value="1"/>
</dbReference>
<dbReference type="PIRSF" id="PIRSF006276">
    <property type="entry name" value="UspA"/>
    <property type="match status" value="1"/>
</dbReference>
<dbReference type="InterPro" id="IPR006016">
    <property type="entry name" value="UspA"/>
</dbReference>
<dbReference type="Pfam" id="PF00582">
    <property type="entry name" value="Usp"/>
    <property type="match status" value="1"/>
</dbReference>
<evidence type="ECO:0000259" key="3">
    <source>
        <dbReference type="Pfam" id="PF00582"/>
    </source>
</evidence>
<protein>
    <recommendedName>
        <fullName evidence="2">Universal stress protein</fullName>
    </recommendedName>
</protein>
<evidence type="ECO:0000313" key="5">
    <source>
        <dbReference type="Proteomes" id="UP001316087"/>
    </source>
</evidence>
<dbReference type="CDD" id="cd00293">
    <property type="entry name" value="USP-like"/>
    <property type="match status" value="1"/>
</dbReference>
<evidence type="ECO:0000313" key="4">
    <source>
        <dbReference type="EMBL" id="MCH7321689.1"/>
    </source>
</evidence>
<dbReference type="Proteomes" id="UP001316087">
    <property type="component" value="Unassembled WGS sequence"/>
</dbReference>
<comment type="caution">
    <text evidence="4">The sequence shown here is derived from an EMBL/GenBank/DDBJ whole genome shotgun (WGS) entry which is preliminary data.</text>
</comment>
<evidence type="ECO:0000256" key="1">
    <source>
        <dbReference type="ARBA" id="ARBA00008791"/>
    </source>
</evidence>
<keyword evidence="5" id="KW-1185">Reference proteome</keyword>
<dbReference type="PANTHER" id="PTHR46268:SF6">
    <property type="entry name" value="UNIVERSAL STRESS PROTEIN UP12"/>
    <property type="match status" value="1"/>
</dbReference>
<comment type="similarity">
    <text evidence="1 2">Belongs to the universal stress protein A family.</text>
</comment>
<dbReference type="InterPro" id="IPR006015">
    <property type="entry name" value="Universal_stress_UspA"/>
</dbReference>
<gene>
    <name evidence="4" type="ORF">LZ480_07260</name>
</gene>
<dbReference type="EMBL" id="JAKZFC010000002">
    <property type="protein sequence ID" value="MCH7321689.1"/>
    <property type="molecule type" value="Genomic_DNA"/>
</dbReference>
<comment type="subcellular location">
    <subcellularLocation>
        <location evidence="2">Cytoplasm</location>
    </subcellularLocation>
</comment>
<dbReference type="InterPro" id="IPR014729">
    <property type="entry name" value="Rossmann-like_a/b/a_fold"/>
</dbReference>
<sequence length="147" mass="16385">MSLTYKNILVAVDESNESKLAFKRAIQVALNNFNSKLYVVHVIDTRSFAFYESYNLNMVDRAYDIATELLNSHIAMAKEAGLENVEMIIEFGAPRQIIARDIPKAKQIHLIICGVTGKGGVERILMGSVSESIVHMAKCDVLVVRNL</sequence>
<dbReference type="RefSeq" id="WP_241368749.1">
    <property type="nucleotide sequence ID" value="NZ_JAKZFC010000002.1"/>
</dbReference>
<dbReference type="PRINTS" id="PR01438">
    <property type="entry name" value="UNVRSLSTRESS"/>
</dbReference>
<keyword evidence="2" id="KW-0963">Cytoplasm</keyword>
<dbReference type="SUPFAM" id="SSF52402">
    <property type="entry name" value="Adenine nucleotide alpha hydrolases-like"/>
    <property type="match status" value="1"/>
</dbReference>
<reference evidence="4 5" key="1">
    <citation type="submission" date="2022-03" db="EMBL/GenBank/DDBJ databases">
        <authorList>
            <person name="Jo J.-H."/>
            <person name="Im W.-T."/>
        </authorList>
    </citation>
    <scope>NUCLEOTIDE SEQUENCE [LARGE SCALE GENOMIC DNA]</scope>
    <source>
        <strain evidence="4 5">MA9</strain>
    </source>
</reference>
<evidence type="ECO:0000256" key="2">
    <source>
        <dbReference type="PIRNR" id="PIRNR006276"/>
    </source>
</evidence>
<accession>A0ABS9UBI0</accession>
<name>A0ABS9UBI0_9BACL</name>
<organism evidence="4 5">
    <name type="scientific">Solibacillus palustris</name>
    <dbReference type="NCBI Taxonomy" id="2908203"/>
    <lineage>
        <taxon>Bacteria</taxon>
        <taxon>Bacillati</taxon>
        <taxon>Bacillota</taxon>
        <taxon>Bacilli</taxon>
        <taxon>Bacillales</taxon>
        <taxon>Caryophanaceae</taxon>
        <taxon>Solibacillus</taxon>
    </lineage>
</organism>
<proteinExistence type="inferred from homology"/>
<dbReference type="Gene3D" id="3.40.50.620">
    <property type="entry name" value="HUPs"/>
    <property type="match status" value="1"/>
</dbReference>